<evidence type="ECO:0000256" key="2">
    <source>
        <dbReference type="ARBA" id="ARBA00023015"/>
    </source>
</evidence>
<evidence type="ECO:0000256" key="3">
    <source>
        <dbReference type="ARBA" id="ARBA00023125"/>
    </source>
</evidence>
<dbReference type="Gene3D" id="1.10.10.10">
    <property type="entry name" value="Winged helix-like DNA-binding domain superfamily/Winged helix DNA-binding domain"/>
    <property type="match status" value="1"/>
</dbReference>
<dbReference type="InterPro" id="IPR000847">
    <property type="entry name" value="LysR_HTH_N"/>
</dbReference>
<gene>
    <name evidence="6" type="ORF">HNR00_002042</name>
</gene>
<evidence type="ECO:0000256" key="4">
    <source>
        <dbReference type="ARBA" id="ARBA00023163"/>
    </source>
</evidence>
<comment type="caution">
    <text evidence="6">The sequence shown here is derived from an EMBL/GenBank/DDBJ whole genome shotgun (WGS) entry which is preliminary data.</text>
</comment>
<dbReference type="AlphaFoldDB" id="A0A840ZK13"/>
<organism evidence="6 7">
    <name type="scientific">Methylorubrum rhodinum</name>
    <dbReference type="NCBI Taxonomy" id="29428"/>
    <lineage>
        <taxon>Bacteria</taxon>
        <taxon>Pseudomonadati</taxon>
        <taxon>Pseudomonadota</taxon>
        <taxon>Alphaproteobacteria</taxon>
        <taxon>Hyphomicrobiales</taxon>
        <taxon>Methylobacteriaceae</taxon>
        <taxon>Methylorubrum</taxon>
    </lineage>
</organism>
<dbReference type="SUPFAM" id="SSF53850">
    <property type="entry name" value="Periplasmic binding protein-like II"/>
    <property type="match status" value="1"/>
</dbReference>
<keyword evidence="3 6" id="KW-0238">DNA-binding</keyword>
<dbReference type="SUPFAM" id="SSF46785">
    <property type="entry name" value="Winged helix' DNA-binding domain"/>
    <property type="match status" value="1"/>
</dbReference>
<evidence type="ECO:0000256" key="1">
    <source>
        <dbReference type="ARBA" id="ARBA00009437"/>
    </source>
</evidence>
<evidence type="ECO:0000313" key="6">
    <source>
        <dbReference type="EMBL" id="MBB5757331.1"/>
    </source>
</evidence>
<dbReference type="PROSITE" id="PS50931">
    <property type="entry name" value="HTH_LYSR"/>
    <property type="match status" value="1"/>
</dbReference>
<dbReference type="GO" id="GO:0043565">
    <property type="term" value="F:sequence-specific DNA binding"/>
    <property type="evidence" value="ECO:0007669"/>
    <property type="project" value="TreeGrafter"/>
</dbReference>
<protein>
    <submittedName>
        <fullName evidence="6">DNA-binding transcriptional LysR family regulator</fullName>
    </submittedName>
</protein>
<evidence type="ECO:0000259" key="5">
    <source>
        <dbReference type="PROSITE" id="PS50931"/>
    </source>
</evidence>
<keyword evidence="7" id="KW-1185">Reference proteome</keyword>
<sequence>MHNLTDLLLFAKVAEHGGFSPAARALGLPKSTLSRRISALEEAIGARLIQRTSSRFSLTEIGEVYLVHCRAIDAEAQAAQETVERWRAEPHGQLRVSCPIALAQARVSSMLSHFLLDYPKVAVRLIATNRRVDMIEEGIDVALRVRFPPLDDSDLVMRVLARSEQALVGQPALLARRDRPRHPDDLRGLEGIDLIRSETRHAWELGSADGHLASVPFAPRFTSDDMVTLRQAAIDGVGIVQLPVYLVRDHIAAGALERVLPDWTPTPGIIHAVFPSRRSLAPSVRVLIDFLAERFGADG</sequence>
<comment type="similarity">
    <text evidence="1">Belongs to the LysR transcriptional regulatory family.</text>
</comment>
<dbReference type="Pfam" id="PF00126">
    <property type="entry name" value="HTH_1"/>
    <property type="match status" value="1"/>
</dbReference>
<evidence type="ECO:0000313" key="7">
    <source>
        <dbReference type="Proteomes" id="UP000583454"/>
    </source>
</evidence>
<dbReference type="FunFam" id="1.10.10.10:FF:000001">
    <property type="entry name" value="LysR family transcriptional regulator"/>
    <property type="match status" value="1"/>
</dbReference>
<dbReference type="PANTHER" id="PTHR30537">
    <property type="entry name" value="HTH-TYPE TRANSCRIPTIONAL REGULATOR"/>
    <property type="match status" value="1"/>
</dbReference>
<keyword evidence="2" id="KW-0805">Transcription regulation</keyword>
<dbReference type="InterPro" id="IPR036388">
    <property type="entry name" value="WH-like_DNA-bd_sf"/>
</dbReference>
<dbReference type="Gene3D" id="3.40.190.290">
    <property type="match status" value="1"/>
</dbReference>
<feature type="domain" description="HTH lysR-type" evidence="5">
    <location>
        <begin position="1"/>
        <end position="59"/>
    </location>
</feature>
<dbReference type="PANTHER" id="PTHR30537:SF31">
    <property type="entry name" value="TRANSCRIPTIONAL REGULATOR, LYSR FAMILY"/>
    <property type="match status" value="1"/>
</dbReference>
<dbReference type="Pfam" id="PF03466">
    <property type="entry name" value="LysR_substrate"/>
    <property type="match status" value="1"/>
</dbReference>
<dbReference type="InterPro" id="IPR036390">
    <property type="entry name" value="WH_DNA-bd_sf"/>
</dbReference>
<accession>A0A840ZK13</accession>
<proteinExistence type="inferred from homology"/>
<dbReference type="CDD" id="cd08473">
    <property type="entry name" value="PBP2_CrgA_like_4"/>
    <property type="match status" value="1"/>
</dbReference>
<dbReference type="GO" id="GO:0003700">
    <property type="term" value="F:DNA-binding transcription factor activity"/>
    <property type="evidence" value="ECO:0007669"/>
    <property type="project" value="InterPro"/>
</dbReference>
<reference evidence="6 7" key="1">
    <citation type="submission" date="2020-08" db="EMBL/GenBank/DDBJ databases">
        <title>Genomic Encyclopedia of Type Strains, Phase IV (KMG-IV): sequencing the most valuable type-strain genomes for metagenomic binning, comparative biology and taxonomic classification.</title>
        <authorList>
            <person name="Goeker M."/>
        </authorList>
    </citation>
    <scope>NUCLEOTIDE SEQUENCE [LARGE SCALE GENOMIC DNA]</scope>
    <source>
        <strain evidence="6 7">DSM 2163</strain>
    </source>
</reference>
<dbReference type="InterPro" id="IPR005119">
    <property type="entry name" value="LysR_subst-bd"/>
</dbReference>
<dbReference type="GO" id="GO:0006351">
    <property type="term" value="P:DNA-templated transcription"/>
    <property type="evidence" value="ECO:0007669"/>
    <property type="project" value="TreeGrafter"/>
</dbReference>
<dbReference type="EMBL" id="JACHOP010000006">
    <property type="protein sequence ID" value="MBB5757331.1"/>
    <property type="molecule type" value="Genomic_DNA"/>
</dbReference>
<dbReference type="Proteomes" id="UP000583454">
    <property type="component" value="Unassembled WGS sequence"/>
</dbReference>
<keyword evidence="4" id="KW-0804">Transcription</keyword>
<name>A0A840ZK13_9HYPH</name>
<dbReference type="InterPro" id="IPR058163">
    <property type="entry name" value="LysR-type_TF_proteobact-type"/>
</dbReference>
<dbReference type="RefSeq" id="WP_183568752.1">
    <property type="nucleotide sequence ID" value="NZ_JACHOP010000006.1"/>
</dbReference>